<organism evidence="2 3">
    <name type="scientific">Virgisporangium aurantiacum</name>
    <dbReference type="NCBI Taxonomy" id="175570"/>
    <lineage>
        <taxon>Bacteria</taxon>
        <taxon>Bacillati</taxon>
        <taxon>Actinomycetota</taxon>
        <taxon>Actinomycetes</taxon>
        <taxon>Micromonosporales</taxon>
        <taxon>Micromonosporaceae</taxon>
        <taxon>Virgisporangium</taxon>
    </lineage>
</organism>
<dbReference type="AlphaFoldDB" id="A0A8J4E167"/>
<feature type="domain" description="Zinc finger CGNR" evidence="1">
    <location>
        <begin position="148"/>
        <end position="188"/>
    </location>
</feature>
<dbReference type="Pfam" id="PF11706">
    <property type="entry name" value="zf-CGNR"/>
    <property type="match status" value="1"/>
</dbReference>
<proteinExistence type="predicted"/>
<comment type="caution">
    <text evidence="2">The sequence shown here is derived from an EMBL/GenBank/DDBJ whole genome shotgun (WGS) entry which is preliminary data.</text>
</comment>
<keyword evidence="3" id="KW-1185">Reference proteome</keyword>
<dbReference type="InterPro" id="IPR023286">
    <property type="entry name" value="ABATE_dom_sf"/>
</dbReference>
<dbReference type="InterPro" id="IPR010852">
    <property type="entry name" value="ABATE"/>
</dbReference>
<dbReference type="PANTHER" id="PTHR35525">
    <property type="entry name" value="BLL6575 PROTEIN"/>
    <property type="match status" value="1"/>
</dbReference>
<dbReference type="Pfam" id="PF07336">
    <property type="entry name" value="ABATE"/>
    <property type="match status" value="1"/>
</dbReference>
<dbReference type="InterPro" id="IPR021005">
    <property type="entry name" value="Znf_CGNR"/>
</dbReference>
<dbReference type="Proteomes" id="UP000612585">
    <property type="component" value="Unassembled WGS sequence"/>
</dbReference>
<gene>
    <name evidence="2" type="ORF">Vau01_050520</name>
</gene>
<evidence type="ECO:0000259" key="1">
    <source>
        <dbReference type="Pfam" id="PF11706"/>
    </source>
</evidence>
<accession>A0A8J4E167</accession>
<dbReference type="PANTHER" id="PTHR35525:SF3">
    <property type="entry name" value="BLL6575 PROTEIN"/>
    <property type="match status" value="1"/>
</dbReference>
<protein>
    <recommendedName>
        <fullName evidence="1">Zinc finger CGNR domain-containing protein</fullName>
    </recommendedName>
</protein>
<dbReference type="RefSeq" id="WP_239151833.1">
    <property type="nucleotide sequence ID" value="NZ_BOPG01000032.1"/>
</dbReference>
<dbReference type="SUPFAM" id="SSF160904">
    <property type="entry name" value="Jann2411-like"/>
    <property type="match status" value="1"/>
</dbReference>
<reference evidence="2" key="1">
    <citation type="submission" date="2021-01" db="EMBL/GenBank/DDBJ databases">
        <title>Whole genome shotgun sequence of Virgisporangium aurantiacum NBRC 16421.</title>
        <authorList>
            <person name="Komaki H."/>
            <person name="Tamura T."/>
        </authorList>
    </citation>
    <scope>NUCLEOTIDE SEQUENCE</scope>
    <source>
        <strain evidence="2">NBRC 16421</strain>
    </source>
</reference>
<evidence type="ECO:0000313" key="2">
    <source>
        <dbReference type="EMBL" id="GIJ57536.1"/>
    </source>
</evidence>
<name>A0A8J4E167_9ACTN</name>
<sequence length="191" mass="20812">MTEREVANLELCGNALCLDFANTVTSRRHTTAYDYVATYPALRRWLEHAGGPDPHVPVARQAAVLREAHHLRDAIYRTFSAVAGAHPVPAADLASVGDAYGRAVSHATIAPRDGGGFHLRPAAPGAETPLWTIALSAGELLLAGDHDRLGECPGCGWLFLDTSRNRTRRWCSMATCGSRDKMARHYRRSRA</sequence>
<dbReference type="Gene3D" id="1.10.3300.10">
    <property type="entry name" value="Jann2411-like domain"/>
    <property type="match status" value="1"/>
</dbReference>
<dbReference type="EMBL" id="BOPG01000032">
    <property type="protein sequence ID" value="GIJ57536.1"/>
    <property type="molecule type" value="Genomic_DNA"/>
</dbReference>
<evidence type="ECO:0000313" key="3">
    <source>
        <dbReference type="Proteomes" id="UP000612585"/>
    </source>
</evidence>